<dbReference type="EMBL" id="JN885999">
    <property type="protein sequence ID" value="AEX63043.1"/>
    <property type="molecule type" value="Genomic_DNA"/>
</dbReference>
<protein>
    <submittedName>
        <fullName evidence="1">Uncharacterized protein</fullName>
    </submittedName>
</protein>
<name>H2EFZ1_9VIRU</name>
<accession>H2EFZ1</accession>
<sequence>MFTFIFYNMSNMIRSTSCYYIPEPRPNNFWTYYNSSKHDRRNFIFDGLINNTYASAHGYSYNDKVLHGNITGQFALGPLASGPFVINN</sequence>
<gene>
    <name evidence="1" type="ORF">mv_L841</name>
</gene>
<reference evidence="1" key="1">
    <citation type="submission" date="2011-10" db="EMBL/GenBank/DDBJ databases">
        <title>Provirophages and transpovirons: unique mobilome of giant viruses.</title>
        <authorList>
            <person name="Desnues C."/>
            <person name="LaScola B."/>
            <person name="Yutin N."/>
            <person name="Fournous G."/>
            <person name="Koonin E."/>
            <person name="Raoult D."/>
        </authorList>
    </citation>
    <scope>NUCLEOTIDE SEQUENCE</scope>
    <source>
        <strain evidence="1">Mv13-mv</strain>
    </source>
</reference>
<organism evidence="1">
    <name type="scientific">Moumouvirus sp. 'Monve'</name>
    <dbReference type="NCBI Taxonomy" id="1128131"/>
    <lineage>
        <taxon>Viruses</taxon>
        <taxon>Varidnaviria</taxon>
        <taxon>Bamfordvirae</taxon>
        <taxon>Nucleocytoviricota</taxon>
        <taxon>Megaviricetes</taxon>
        <taxon>Imitervirales</taxon>
        <taxon>Mimiviridae</taxon>
        <taxon>Megamimivirinae</taxon>
        <taxon>Moumouvirus</taxon>
    </lineage>
</organism>
<proteinExistence type="predicted"/>
<evidence type="ECO:0000313" key="1">
    <source>
        <dbReference type="EMBL" id="AEX63043.1"/>
    </source>
</evidence>